<comment type="caution">
    <text evidence="3">The sequence shown here is derived from an EMBL/GenBank/DDBJ whole genome shotgun (WGS) entry which is preliminary data.</text>
</comment>
<dbReference type="EMBL" id="JBHSHB010000007">
    <property type="protein sequence ID" value="MFC4689368.1"/>
    <property type="molecule type" value="Genomic_DNA"/>
</dbReference>
<sequence length="200" mass="23114">MDIGKHLSYIIAFACLALSCKAQITPLWQANPDAPDGSYFKDLDNDLDNFEGVWESDNNGTILTLDLRKVENIENGTFNKSEDILVGEYKYVEDGQTIMDYLPLLDDPTIIGHKHYVSGNTLMANYHRPPCNNCQPDDRRLMLFWIDPEKRNLRSSSVLRRFQENGVEKLEMRHYLTYGEGSDQDLIPRIPYQTYIMTLQ</sequence>
<reference evidence="4" key="1">
    <citation type="journal article" date="2019" name="Int. J. Syst. Evol. Microbiol.">
        <title>The Global Catalogue of Microorganisms (GCM) 10K type strain sequencing project: providing services to taxonomists for standard genome sequencing and annotation.</title>
        <authorList>
            <consortium name="The Broad Institute Genomics Platform"/>
            <consortium name="The Broad Institute Genome Sequencing Center for Infectious Disease"/>
            <person name="Wu L."/>
            <person name="Ma J."/>
        </authorList>
    </citation>
    <scope>NUCLEOTIDE SEQUENCE [LARGE SCALE GENOMIC DNA]</scope>
    <source>
        <strain evidence="4">CGMCC 4.7427</strain>
    </source>
</reference>
<evidence type="ECO:0000313" key="4">
    <source>
        <dbReference type="Proteomes" id="UP001595878"/>
    </source>
</evidence>
<accession>A0ABV9L6S4</accession>
<proteinExistence type="predicted"/>
<organism evidence="3 4">
    <name type="scientific">Dokdonia genika</name>
    <dbReference type="NCBI Taxonomy" id="308113"/>
    <lineage>
        <taxon>Bacteria</taxon>
        <taxon>Pseudomonadati</taxon>
        <taxon>Bacteroidota</taxon>
        <taxon>Flavobacteriia</taxon>
        <taxon>Flavobacteriales</taxon>
        <taxon>Flavobacteriaceae</taxon>
        <taxon>Dokdonia</taxon>
    </lineage>
</organism>
<name>A0ABV9L6S4_9FLAO</name>
<keyword evidence="4" id="KW-1185">Reference proteome</keyword>
<gene>
    <name evidence="3" type="ORF">ACFO5T_02890</name>
</gene>
<protein>
    <submittedName>
        <fullName evidence="3">DUF6705 family protein</fullName>
    </submittedName>
</protein>
<feature type="chain" id="PRO_5047539675" evidence="1">
    <location>
        <begin position="23"/>
        <end position="200"/>
    </location>
</feature>
<feature type="signal peptide" evidence="1">
    <location>
        <begin position="1"/>
        <end position="22"/>
    </location>
</feature>
<evidence type="ECO:0000256" key="1">
    <source>
        <dbReference type="SAM" id="SignalP"/>
    </source>
</evidence>
<dbReference type="Pfam" id="PF20448">
    <property type="entry name" value="DUF6705"/>
    <property type="match status" value="1"/>
</dbReference>
<dbReference type="InterPro" id="IPR046551">
    <property type="entry name" value="DUF6705"/>
</dbReference>
<keyword evidence="1" id="KW-0732">Signal</keyword>
<evidence type="ECO:0000313" key="3">
    <source>
        <dbReference type="EMBL" id="MFC4689368.1"/>
    </source>
</evidence>
<dbReference type="PROSITE" id="PS51257">
    <property type="entry name" value="PROKAR_LIPOPROTEIN"/>
    <property type="match status" value="1"/>
</dbReference>
<dbReference type="RefSeq" id="WP_380031882.1">
    <property type="nucleotide sequence ID" value="NZ_JBHSHB010000007.1"/>
</dbReference>
<evidence type="ECO:0000259" key="2">
    <source>
        <dbReference type="Pfam" id="PF20448"/>
    </source>
</evidence>
<feature type="domain" description="DUF6705" evidence="2">
    <location>
        <begin position="5"/>
        <end position="198"/>
    </location>
</feature>
<dbReference type="Proteomes" id="UP001595878">
    <property type="component" value="Unassembled WGS sequence"/>
</dbReference>